<keyword evidence="6" id="KW-0560">Oxidoreductase</keyword>
<dbReference type="GO" id="GO:0045454">
    <property type="term" value="P:cell redox homeostasis"/>
    <property type="evidence" value="ECO:0007669"/>
    <property type="project" value="TreeGrafter"/>
</dbReference>
<keyword evidence="8" id="KW-0676">Redox-active center</keyword>
<dbReference type="InterPro" id="IPR024706">
    <property type="entry name" value="Peroxiredoxin_AhpC-typ"/>
</dbReference>
<evidence type="ECO:0000313" key="14">
    <source>
        <dbReference type="EMBL" id="OHB01734.1"/>
    </source>
</evidence>
<dbReference type="FunFam" id="3.40.30.10:FF:000007">
    <property type="entry name" value="Thioredoxin-dependent thiol peroxidase"/>
    <property type="match status" value="1"/>
</dbReference>
<name>A0A1G2TWW9_9BACT</name>
<evidence type="ECO:0000256" key="6">
    <source>
        <dbReference type="ARBA" id="ARBA00023002"/>
    </source>
</evidence>
<comment type="catalytic activity">
    <reaction evidence="11">
        <text>a hydroperoxide + [thioredoxin]-dithiol = an alcohol + [thioredoxin]-disulfide + H2O</text>
        <dbReference type="Rhea" id="RHEA:62620"/>
        <dbReference type="Rhea" id="RHEA-COMP:10698"/>
        <dbReference type="Rhea" id="RHEA-COMP:10700"/>
        <dbReference type="ChEBI" id="CHEBI:15377"/>
        <dbReference type="ChEBI" id="CHEBI:29950"/>
        <dbReference type="ChEBI" id="CHEBI:30879"/>
        <dbReference type="ChEBI" id="CHEBI:35924"/>
        <dbReference type="ChEBI" id="CHEBI:50058"/>
        <dbReference type="EC" id="1.11.1.24"/>
    </reaction>
</comment>
<dbReference type="CDD" id="cd03017">
    <property type="entry name" value="PRX_BCP"/>
    <property type="match status" value="1"/>
</dbReference>
<evidence type="ECO:0000256" key="7">
    <source>
        <dbReference type="ARBA" id="ARBA00023157"/>
    </source>
</evidence>
<gene>
    <name evidence="14" type="ORF">A3A96_04185</name>
</gene>
<dbReference type="InterPro" id="IPR050924">
    <property type="entry name" value="Peroxiredoxin_BCP/PrxQ"/>
</dbReference>
<comment type="function">
    <text evidence="1">Thiol-specific peroxidase that catalyzes the reduction of hydrogen peroxide and organic hydroperoxides to water and alcohols, respectively. Plays a role in cell protection against oxidative stress by detoxifying peroxides and as sensor of hydrogen peroxide-mediated signaling events.</text>
</comment>
<sequence length="155" mass="18068">MVTVNKKAPNFSLPDQKGKIHKLSNYLGKWILLYFYPKDDTSGCTKEACMIRDEFPNFKKLKCQVFGISIDSVESHDKFVKKYKLPFTLLSDEKKKVVEKYGVWAQKSMYGKKYMGTIRTSFLINPKGKIVKVYEKVNPEKHAEEVLRDLEIFSK</sequence>
<evidence type="ECO:0000313" key="15">
    <source>
        <dbReference type="Proteomes" id="UP000177707"/>
    </source>
</evidence>
<feature type="active site" description="Cysteine sulfenic acid (-SOH) intermediate; for peroxidase activity" evidence="12">
    <location>
        <position position="44"/>
    </location>
</feature>
<dbReference type="EMBL" id="MHWB01000010">
    <property type="protein sequence ID" value="OHB01734.1"/>
    <property type="molecule type" value="Genomic_DNA"/>
</dbReference>
<evidence type="ECO:0000256" key="4">
    <source>
        <dbReference type="ARBA" id="ARBA00022559"/>
    </source>
</evidence>
<evidence type="ECO:0000256" key="1">
    <source>
        <dbReference type="ARBA" id="ARBA00003330"/>
    </source>
</evidence>
<comment type="similarity">
    <text evidence="10">Belongs to the peroxiredoxin family. BCP/PrxQ subfamily.</text>
</comment>
<keyword evidence="5" id="KW-0049">Antioxidant</keyword>
<comment type="caution">
    <text evidence="14">The sequence shown here is derived from an EMBL/GenBank/DDBJ whole genome shotgun (WGS) entry which is preliminary data.</text>
</comment>
<reference evidence="14 15" key="1">
    <citation type="journal article" date="2016" name="Nat. Commun.">
        <title>Thousands of microbial genomes shed light on interconnected biogeochemical processes in an aquifer system.</title>
        <authorList>
            <person name="Anantharaman K."/>
            <person name="Brown C.T."/>
            <person name="Hug L.A."/>
            <person name="Sharon I."/>
            <person name="Castelle C.J."/>
            <person name="Probst A.J."/>
            <person name="Thomas B.C."/>
            <person name="Singh A."/>
            <person name="Wilkins M.J."/>
            <person name="Karaoz U."/>
            <person name="Brodie E.L."/>
            <person name="Williams K.H."/>
            <person name="Hubbard S.S."/>
            <person name="Banfield J.F."/>
        </authorList>
    </citation>
    <scope>NUCLEOTIDE SEQUENCE [LARGE SCALE GENOMIC DNA]</scope>
</reference>
<evidence type="ECO:0000256" key="5">
    <source>
        <dbReference type="ARBA" id="ARBA00022862"/>
    </source>
</evidence>
<evidence type="ECO:0000256" key="12">
    <source>
        <dbReference type="PIRSR" id="PIRSR000239-1"/>
    </source>
</evidence>
<evidence type="ECO:0000256" key="11">
    <source>
        <dbReference type="ARBA" id="ARBA00049091"/>
    </source>
</evidence>
<dbReference type="STRING" id="1802758.A3A96_04185"/>
<dbReference type="EC" id="1.11.1.24" evidence="3"/>
<dbReference type="PIRSF" id="PIRSF000239">
    <property type="entry name" value="AHPC"/>
    <property type="match status" value="1"/>
</dbReference>
<evidence type="ECO:0000256" key="2">
    <source>
        <dbReference type="ARBA" id="ARBA00011245"/>
    </source>
</evidence>
<dbReference type="PROSITE" id="PS51352">
    <property type="entry name" value="THIOREDOXIN_2"/>
    <property type="match status" value="1"/>
</dbReference>
<dbReference type="PANTHER" id="PTHR42801:SF4">
    <property type="entry name" value="AHPC_TSA FAMILY PROTEIN"/>
    <property type="match status" value="1"/>
</dbReference>
<dbReference type="InterPro" id="IPR000866">
    <property type="entry name" value="AhpC/TSA"/>
</dbReference>
<dbReference type="Proteomes" id="UP000177707">
    <property type="component" value="Unassembled WGS sequence"/>
</dbReference>
<dbReference type="PANTHER" id="PTHR42801">
    <property type="entry name" value="THIOREDOXIN-DEPENDENT PEROXIDE REDUCTASE"/>
    <property type="match status" value="1"/>
</dbReference>
<keyword evidence="4" id="KW-0575">Peroxidase</keyword>
<evidence type="ECO:0000256" key="8">
    <source>
        <dbReference type="ARBA" id="ARBA00023284"/>
    </source>
</evidence>
<dbReference type="GO" id="GO:0008379">
    <property type="term" value="F:thioredoxin peroxidase activity"/>
    <property type="evidence" value="ECO:0007669"/>
    <property type="project" value="TreeGrafter"/>
</dbReference>
<dbReference type="SUPFAM" id="SSF52833">
    <property type="entry name" value="Thioredoxin-like"/>
    <property type="match status" value="1"/>
</dbReference>
<comment type="subunit">
    <text evidence="2">Monomer.</text>
</comment>
<evidence type="ECO:0000259" key="13">
    <source>
        <dbReference type="PROSITE" id="PS51352"/>
    </source>
</evidence>
<evidence type="ECO:0000256" key="3">
    <source>
        <dbReference type="ARBA" id="ARBA00013017"/>
    </source>
</evidence>
<dbReference type="GO" id="GO:0005737">
    <property type="term" value="C:cytoplasm"/>
    <property type="evidence" value="ECO:0007669"/>
    <property type="project" value="TreeGrafter"/>
</dbReference>
<protein>
    <recommendedName>
        <fullName evidence="3">thioredoxin-dependent peroxiredoxin</fullName>
        <ecNumber evidence="3">1.11.1.24</ecNumber>
    </recommendedName>
    <alternativeName>
        <fullName evidence="9">Thioredoxin peroxidase</fullName>
    </alternativeName>
</protein>
<feature type="domain" description="Thioredoxin" evidence="13">
    <location>
        <begin position="2"/>
        <end position="155"/>
    </location>
</feature>
<dbReference type="GO" id="GO:0034599">
    <property type="term" value="P:cellular response to oxidative stress"/>
    <property type="evidence" value="ECO:0007669"/>
    <property type="project" value="TreeGrafter"/>
</dbReference>
<accession>A0A1G2TWW9</accession>
<evidence type="ECO:0000256" key="9">
    <source>
        <dbReference type="ARBA" id="ARBA00032824"/>
    </source>
</evidence>
<keyword evidence="7" id="KW-1015">Disulfide bond</keyword>
<proteinExistence type="inferred from homology"/>
<dbReference type="InterPro" id="IPR036249">
    <property type="entry name" value="Thioredoxin-like_sf"/>
</dbReference>
<dbReference type="AlphaFoldDB" id="A0A1G2TWW9"/>
<dbReference type="Gene3D" id="3.40.30.10">
    <property type="entry name" value="Glutaredoxin"/>
    <property type="match status" value="1"/>
</dbReference>
<dbReference type="Pfam" id="PF00578">
    <property type="entry name" value="AhpC-TSA"/>
    <property type="match status" value="1"/>
</dbReference>
<dbReference type="NCBIfam" id="NF006960">
    <property type="entry name" value="PRK09437.1"/>
    <property type="match status" value="1"/>
</dbReference>
<dbReference type="InterPro" id="IPR013766">
    <property type="entry name" value="Thioredoxin_domain"/>
</dbReference>
<organism evidence="14 15">
    <name type="scientific">Candidatus Zambryskibacteria bacterium RIFCSPLOWO2_01_FULL_39_39</name>
    <dbReference type="NCBI Taxonomy" id="1802758"/>
    <lineage>
        <taxon>Bacteria</taxon>
        <taxon>Candidatus Zambryskiibacteriota</taxon>
    </lineage>
</organism>
<evidence type="ECO:0000256" key="10">
    <source>
        <dbReference type="ARBA" id="ARBA00038489"/>
    </source>
</evidence>